<dbReference type="OrthoDB" id="785242at2759"/>
<dbReference type="Proteomes" id="UP000639772">
    <property type="component" value="Unassembled WGS sequence"/>
</dbReference>
<organism evidence="1 2">
    <name type="scientific">Vanilla planifolia</name>
    <name type="common">Vanilla</name>
    <dbReference type="NCBI Taxonomy" id="51239"/>
    <lineage>
        <taxon>Eukaryota</taxon>
        <taxon>Viridiplantae</taxon>
        <taxon>Streptophyta</taxon>
        <taxon>Embryophyta</taxon>
        <taxon>Tracheophyta</taxon>
        <taxon>Spermatophyta</taxon>
        <taxon>Magnoliopsida</taxon>
        <taxon>Liliopsida</taxon>
        <taxon>Asparagales</taxon>
        <taxon>Orchidaceae</taxon>
        <taxon>Vanilloideae</taxon>
        <taxon>Vanilleae</taxon>
        <taxon>Vanilla</taxon>
    </lineage>
</organism>
<name>A0A835U2W4_VANPL</name>
<reference evidence="1 2" key="1">
    <citation type="journal article" date="2020" name="Nat. Food">
        <title>A phased Vanilla planifolia genome enables genetic improvement of flavour and production.</title>
        <authorList>
            <person name="Hasing T."/>
            <person name="Tang H."/>
            <person name="Brym M."/>
            <person name="Khazi F."/>
            <person name="Huang T."/>
            <person name="Chambers A.H."/>
        </authorList>
    </citation>
    <scope>NUCLEOTIDE SEQUENCE [LARGE SCALE GENOMIC DNA]</scope>
    <source>
        <tissue evidence="1">Leaf</tissue>
    </source>
</reference>
<accession>A0A835U2W4</accession>
<gene>
    <name evidence="1" type="ORF">HPP92_028293</name>
</gene>
<protein>
    <submittedName>
        <fullName evidence="1">Uncharacterized protein</fullName>
    </submittedName>
</protein>
<proteinExistence type="predicted"/>
<dbReference type="PANTHER" id="PTHR46567">
    <property type="entry name" value="MEDIATOR OF RNA POLYMERASE II TRANSCRIPTION SUBUNIT 12"/>
    <property type="match status" value="1"/>
</dbReference>
<sequence length="115" mass="13168">MLELHNPDKQLKIRAFVPLRARLFLNALVDGKMPPSTLTLEDGSLVSVSNEAITFSEMEQSLLNQLVHVLDTLQPAKFHWQWLELRLLLNEQALLEKIDTKDMSLVEPLITFTNC</sequence>
<dbReference type="AlphaFoldDB" id="A0A835U2W4"/>
<comment type="caution">
    <text evidence="1">The sequence shown here is derived from an EMBL/GenBank/DDBJ whole genome shotgun (WGS) entry which is preliminary data.</text>
</comment>
<evidence type="ECO:0000313" key="1">
    <source>
        <dbReference type="EMBL" id="KAG0447519.1"/>
    </source>
</evidence>
<dbReference type="PANTHER" id="PTHR46567:SF1">
    <property type="entry name" value="MEDIATOR OF RNA POLYMERASE II TRANSCRIPTION SUBUNIT 12"/>
    <property type="match status" value="1"/>
</dbReference>
<dbReference type="EMBL" id="JADCNM010000449">
    <property type="protein sequence ID" value="KAG0447519.1"/>
    <property type="molecule type" value="Genomic_DNA"/>
</dbReference>
<evidence type="ECO:0000313" key="2">
    <source>
        <dbReference type="Proteomes" id="UP000639772"/>
    </source>
</evidence>